<feature type="domain" description="AMP-binding enzyme C-terminal" evidence="2">
    <location>
        <begin position="414"/>
        <end position="489"/>
    </location>
</feature>
<organism evidence="3 4">
    <name type="scientific">Pseudohalioglobus lutimaris</name>
    <dbReference type="NCBI Taxonomy" id="1737061"/>
    <lineage>
        <taxon>Bacteria</taxon>
        <taxon>Pseudomonadati</taxon>
        <taxon>Pseudomonadota</taxon>
        <taxon>Gammaproteobacteria</taxon>
        <taxon>Cellvibrionales</taxon>
        <taxon>Halieaceae</taxon>
        <taxon>Pseudohalioglobus</taxon>
    </lineage>
</organism>
<accession>A0A2N5X7Y2</accession>
<dbReference type="SUPFAM" id="SSF56801">
    <property type="entry name" value="Acetyl-CoA synthetase-like"/>
    <property type="match status" value="1"/>
</dbReference>
<dbReference type="Gene3D" id="3.40.50.12780">
    <property type="entry name" value="N-terminal domain of ligase-like"/>
    <property type="match status" value="1"/>
</dbReference>
<proteinExistence type="predicted"/>
<evidence type="ECO:0000259" key="2">
    <source>
        <dbReference type="Pfam" id="PF13193"/>
    </source>
</evidence>
<dbReference type="InterPro" id="IPR050237">
    <property type="entry name" value="ATP-dep_AMP-bd_enzyme"/>
</dbReference>
<protein>
    <recommendedName>
        <fullName evidence="5">AMP-dependent synthetase</fullName>
    </recommendedName>
</protein>
<name>A0A2N5X7Y2_9GAMM</name>
<sequence length="505" mass="54700">MNTWGSFQQLVAECPERLAFIQGDHETSFSELAARTCDYQHHFRSLGIKPGDRVLVWTQNHAEIAAAVLGTWGEGAIVALMDASYSALQLQRALAVLEPSCIVHKGGLPPTGIAGECCTVSTDEVPTRPHDFQFSGPSVNPAEPASVVFTSGSTGGPRGVTQSHRNLVGACAAVYSYLGYQQEDRILCPVPWSFDYGFGQLLTTLLCGLTQILPVHSNPFGIGEAITQHRPTVLAGTPTVYGLLTGAMSPIEDLDVASIRLLTSSGGKMPAELLATLALRFPAAALSLNYGLTETYRSCYLPVELADKPPGTIGRPIPGVDIAIIGADGSPVETGEVGEIIHRGKYIMLGYWNDPDSTDRVLKPDPIAEPGEEPPPKALFTGDLGYRDDDGLLHFVGRFDHQLKSMGVKVNPVEVESILLELQELTQAAVFGVEHDILGDEIWAACVPVQRAQCTPATLRLKLLALMSPYMLPRQYLILDELPKNINGKVDYCALREMARQRYRP</sequence>
<evidence type="ECO:0000259" key="1">
    <source>
        <dbReference type="Pfam" id="PF00501"/>
    </source>
</evidence>
<dbReference type="InterPro" id="IPR025110">
    <property type="entry name" value="AMP-bd_C"/>
</dbReference>
<dbReference type="PROSITE" id="PS00455">
    <property type="entry name" value="AMP_BINDING"/>
    <property type="match status" value="1"/>
</dbReference>
<dbReference type="PANTHER" id="PTHR43767">
    <property type="entry name" value="LONG-CHAIN-FATTY-ACID--COA LIGASE"/>
    <property type="match status" value="1"/>
</dbReference>
<dbReference type="Proteomes" id="UP000235005">
    <property type="component" value="Unassembled WGS sequence"/>
</dbReference>
<dbReference type="InterPro" id="IPR042099">
    <property type="entry name" value="ANL_N_sf"/>
</dbReference>
<evidence type="ECO:0000313" key="4">
    <source>
        <dbReference type="Proteomes" id="UP000235005"/>
    </source>
</evidence>
<reference evidence="3 4" key="1">
    <citation type="submission" date="2018-01" db="EMBL/GenBank/DDBJ databases">
        <title>The draft genome sequence of Halioglobus lutimaris HF004.</title>
        <authorList>
            <person name="Du Z.-J."/>
            <person name="Shi M.-J."/>
        </authorList>
    </citation>
    <scope>NUCLEOTIDE SEQUENCE [LARGE SCALE GENOMIC DNA]</scope>
    <source>
        <strain evidence="3 4">HF004</strain>
    </source>
</reference>
<feature type="domain" description="AMP-dependent synthetase/ligase" evidence="1">
    <location>
        <begin position="8"/>
        <end position="352"/>
    </location>
</feature>
<dbReference type="OrthoDB" id="9761989at2"/>
<keyword evidence="4" id="KW-1185">Reference proteome</keyword>
<gene>
    <name evidence="3" type="ORF">C0039_00220</name>
</gene>
<dbReference type="InterPro" id="IPR045851">
    <property type="entry name" value="AMP-bd_C_sf"/>
</dbReference>
<evidence type="ECO:0000313" key="3">
    <source>
        <dbReference type="EMBL" id="PLW70594.1"/>
    </source>
</evidence>
<dbReference type="Gene3D" id="3.30.300.30">
    <property type="match status" value="1"/>
</dbReference>
<dbReference type="Pfam" id="PF13193">
    <property type="entry name" value="AMP-binding_C"/>
    <property type="match status" value="1"/>
</dbReference>
<dbReference type="Pfam" id="PF00501">
    <property type="entry name" value="AMP-binding"/>
    <property type="match status" value="1"/>
</dbReference>
<dbReference type="PANTHER" id="PTHR43767:SF1">
    <property type="entry name" value="NONRIBOSOMAL PEPTIDE SYNTHASE PES1 (EUROFUNG)-RELATED"/>
    <property type="match status" value="1"/>
</dbReference>
<dbReference type="InterPro" id="IPR000873">
    <property type="entry name" value="AMP-dep_synth/lig_dom"/>
</dbReference>
<dbReference type="InterPro" id="IPR020845">
    <property type="entry name" value="AMP-binding_CS"/>
</dbReference>
<dbReference type="AlphaFoldDB" id="A0A2N5X7Y2"/>
<comment type="caution">
    <text evidence="3">The sequence shown here is derived from an EMBL/GenBank/DDBJ whole genome shotgun (WGS) entry which is preliminary data.</text>
</comment>
<dbReference type="EMBL" id="PKUS01000001">
    <property type="protein sequence ID" value="PLW70594.1"/>
    <property type="molecule type" value="Genomic_DNA"/>
</dbReference>
<dbReference type="GO" id="GO:0016878">
    <property type="term" value="F:acid-thiol ligase activity"/>
    <property type="evidence" value="ECO:0007669"/>
    <property type="project" value="UniProtKB-ARBA"/>
</dbReference>
<evidence type="ECO:0008006" key="5">
    <source>
        <dbReference type="Google" id="ProtNLM"/>
    </source>
</evidence>